<dbReference type="GO" id="GO:0009401">
    <property type="term" value="P:phosphoenolpyruvate-dependent sugar phosphotransferase system"/>
    <property type="evidence" value="ECO:0007669"/>
    <property type="project" value="InterPro"/>
</dbReference>
<dbReference type="Gene3D" id="2.40.33.40">
    <property type="entry name" value="Phosphotransferase system, glucitol/sorbitol-specific IIA component"/>
    <property type="match status" value="1"/>
</dbReference>
<organism evidence="2 3">
    <name type="scientific">Enterococcus pallens ATCC BAA-351</name>
    <dbReference type="NCBI Taxonomy" id="1158607"/>
    <lineage>
        <taxon>Bacteria</taxon>
        <taxon>Bacillati</taxon>
        <taxon>Bacillota</taxon>
        <taxon>Bacilli</taxon>
        <taxon>Lactobacillales</taxon>
        <taxon>Enterococcaceae</taxon>
        <taxon>Enterococcus</taxon>
    </lineage>
</organism>
<dbReference type="GO" id="GO:0005737">
    <property type="term" value="C:cytoplasm"/>
    <property type="evidence" value="ECO:0007669"/>
    <property type="project" value="InterPro"/>
</dbReference>
<sequence length="122" mass="13667">MIRSTVLSVGEMAYFEDYPMLILFNETAPDELKDVCIVHQFDDPIQDTDTMLVENGRIIFGQKELHIVEVGNVANQNFAQLGHITLQFPTEEQAEVLPGAVLVKEPEIPRISAGEQIVILTE</sequence>
<evidence type="ECO:0008006" key="4">
    <source>
        <dbReference type="Google" id="ProtNLM"/>
    </source>
</evidence>
<dbReference type="HOGENOM" id="CLU_138435_2_1_9"/>
<evidence type="ECO:0000313" key="2">
    <source>
        <dbReference type="EMBL" id="EOH94772.1"/>
    </source>
</evidence>
<evidence type="ECO:0000256" key="1">
    <source>
        <dbReference type="PROSITE-ProRule" id="PRU00420"/>
    </source>
</evidence>
<dbReference type="Proteomes" id="UP000013782">
    <property type="component" value="Unassembled WGS sequence"/>
</dbReference>
<dbReference type="InterPro" id="IPR004716">
    <property type="entry name" value="PTS_IIA_glucitol/sorbitol-sp"/>
</dbReference>
<dbReference type="PANTHER" id="PTHR40398:SF1">
    <property type="entry name" value="PTS SYSTEM GLUCITOL_SORBITOL-SPECIFIC EIIA COMPONENT"/>
    <property type="match status" value="1"/>
</dbReference>
<comment type="caution">
    <text evidence="2">The sequence shown here is derived from an EMBL/GenBank/DDBJ whole genome shotgun (WGS) entry which is preliminary data.</text>
</comment>
<dbReference type="Pfam" id="PF03829">
    <property type="entry name" value="PTSIIA_gutA"/>
    <property type="match status" value="1"/>
</dbReference>
<dbReference type="OrthoDB" id="5113885at2"/>
<dbReference type="GO" id="GO:0016301">
    <property type="term" value="F:kinase activity"/>
    <property type="evidence" value="ECO:0007669"/>
    <property type="project" value="TreeGrafter"/>
</dbReference>
<dbReference type="PROSITE" id="PS51097">
    <property type="entry name" value="PTS_EIIA_TYPE_5"/>
    <property type="match status" value="1"/>
</dbReference>
<protein>
    <recommendedName>
        <fullName evidence="4">PTS system, glucitol/sorbitol-specific IIA component</fullName>
    </recommendedName>
</protein>
<dbReference type="InterPro" id="IPR036665">
    <property type="entry name" value="PTS_IIA_glucitol/sorbitol_sf"/>
</dbReference>
<dbReference type="GO" id="GO:0008982">
    <property type="term" value="F:protein-N(PI)-phosphohistidine-sugar phosphotransferase activity"/>
    <property type="evidence" value="ECO:0007669"/>
    <property type="project" value="InterPro"/>
</dbReference>
<dbReference type="PATRIC" id="fig|1158607.3.peg.1663"/>
<proteinExistence type="predicted"/>
<dbReference type="PANTHER" id="PTHR40398">
    <property type="entry name" value="PTS SYSTEM GLUCITOL/SORBITOL-SPECIFIC EIIA COMPONENT"/>
    <property type="match status" value="1"/>
</dbReference>
<dbReference type="AlphaFoldDB" id="R2QE56"/>
<dbReference type="STRING" id="160454.RV10_GL001656"/>
<reference evidence="2 3" key="1">
    <citation type="submission" date="2013-02" db="EMBL/GenBank/DDBJ databases">
        <title>The Genome Sequence of Enterococcus pallens BAA-351.</title>
        <authorList>
            <consortium name="The Broad Institute Genome Sequencing Platform"/>
            <consortium name="The Broad Institute Genome Sequencing Center for Infectious Disease"/>
            <person name="Earl A.M."/>
            <person name="Gilmore M.S."/>
            <person name="Lebreton F."/>
            <person name="Walker B."/>
            <person name="Young S.K."/>
            <person name="Zeng Q."/>
            <person name="Gargeya S."/>
            <person name="Fitzgerald M."/>
            <person name="Haas B."/>
            <person name="Abouelleil A."/>
            <person name="Alvarado L."/>
            <person name="Arachchi H.M."/>
            <person name="Berlin A.M."/>
            <person name="Chapman S.B."/>
            <person name="Dewar J."/>
            <person name="Goldberg J."/>
            <person name="Griggs A."/>
            <person name="Gujja S."/>
            <person name="Hansen M."/>
            <person name="Howarth C."/>
            <person name="Imamovic A."/>
            <person name="Larimer J."/>
            <person name="McCowan C."/>
            <person name="Murphy C."/>
            <person name="Neiman D."/>
            <person name="Pearson M."/>
            <person name="Priest M."/>
            <person name="Roberts A."/>
            <person name="Saif S."/>
            <person name="Shea T."/>
            <person name="Sisk P."/>
            <person name="Sykes S."/>
            <person name="Wortman J."/>
            <person name="Nusbaum C."/>
            <person name="Birren B."/>
        </authorList>
    </citation>
    <scope>NUCLEOTIDE SEQUENCE [LARGE SCALE GENOMIC DNA]</scope>
    <source>
        <strain evidence="2 3">ATCC BAA-351</strain>
    </source>
</reference>
<feature type="modified residue" description="Phosphohistidine; by HPr" evidence="1">
    <location>
        <position position="39"/>
    </location>
</feature>
<keyword evidence="3" id="KW-1185">Reference proteome</keyword>
<dbReference type="eggNOG" id="COG3731">
    <property type="taxonomic scope" value="Bacteria"/>
</dbReference>
<gene>
    <name evidence="2" type="ORF">UAU_01694</name>
</gene>
<name>R2QE56_9ENTE</name>
<accession>R2QE56</accession>
<dbReference type="RefSeq" id="WP_010756700.1">
    <property type="nucleotide sequence ID" value="NZ_ASWD01000006.1"/>
</dbReference>
<evidence type="ECO:0000313" key="3">
    <source>
        <dbReference type="Proteomes" id="UP000013782"/>
    </source>
</evidence>
<dbReference type="SUPFAM" id="SSF141530">
    <property type="entry name" value="PTSIIA/GutA-like"/>
    <property type="match status" value="1"/>
</dbReference>
<dbReference type="EMBL" id="AJAQ01000014">
    <property type="protein sequence ID" value="EOH94772.1"/>
    <property type="molecule type" value="Genomic_DNA"/>
</dbReference>